<accession>A0AAV7Y407</accession>
<evidence type="ECO:0000313" key="3">
    <source>
        <dbReference type="EMBL" id="KAJ3423741.1"/>
    </source>
</evidence>
<dbReference type="InterPro" id="IPR050566">
    <property type="entry name" value="Deoxyribonucleoside_kinase"/>
</dbReference>
<reference evidence="3" key="1">
    <citation type="submission" date="2022-08" db="EMBL/GenBank/DDBJ databases">
        <title>Novel sulphate-reducing endosymbionts in the free-living metamonad Anaeramoeba.</title>
        <authorList>
            <person name="Jerlstrom-Hultqvist J."/>
            <person name="Cepicka I."/>
            <person name="Gallot-Lavallee L."/>
            <person name="Salas-Leiva D."/>
            <person name="Curtis B.A."/>
            <person name="Zahonova K."/>
            <person name="Pipaliya S."/>
            <person name="Dacks J."/>
            <person name="Roger A.J."/>
        </authorList>
    </citation>
    <scope>NUCLEOTIDE SEQUENCE</scope>
    <source>
        <strain evidence="3">Busselton2</strain>
    </source>
</reference>
<protein>
    <submittedName>
        <fullName evidence="3">Deoxynucleoside kinase</fullName>
    </submittedName>
</protein>
<dbReference type="GO" id="GO:0016301">
    <property type="term" value="F:kinase activity"/>
    <property type="evidence" value="ECO:0007669"/>
    <property type="project" value="UniProtKB-KW"/>
</dbReference>
<dbReference type="PANTHER" id="PTHR10513:SF15">
    <property type="entry name" value="NADH DEHYDROGENASE [UBIQUINONE] 1 ALPHA SUBCOMPLEX SUBUNIT 10, MITOCHONDRIAL"/>
    <property type="match status" value="1"/>
</dbReference>
<feature type="region of interest" description="Disordered" evidence="1">
    <location>
        <begin position="284"/>
        <end position="309"/>
    </location>
</feature>
<evidence type="ECO:0000313" key="4">
    <source>
        <dbReference type="Proteomes" id="UP001146793"/>
    </source>
</evidence>
<evidence type="ECO:0000259" key="2">
    <source>
        <dbReference type="Pfam" id="PF01712"/>
    </source>
</evidence>
<dbReference type="PANTHER" id="PTHR10513">
    <property type="entry name" value="DEOXYNUCLEOSIDE KINASE"/>
    <property type="match status" value="1"/>
</dbReference>
<proteinExistence type="predicted"/>
<dbReference type="Pfam" id="PF01712">
    <property type="entry name" value="dNK"/>
    <property type="match status" value="1"/>
</dbReference>
<dbReference type="Gene3D" id="3.40.50.300">
    <property type="entry name" value="P-loop containing nucleotide triphosphate hydrolases"/>
    <property type="match status" value="1"/>
</dbReference>
<dbReference type="CDD" id="cd01673">
    <property type="entry name" value="dNK"/>
    <property type="match status" value="1"/>
</dbReference>
<dbReference type="InterPro" id="IPR027417">
    <property type="entry name" value="P-loop_NTPase"/>
</dbReference>
<dbReference type="SUPFAM" id="SSF52540">
    <property type="entry name" value="P-loop containing nucleoside triphosphate hydrolases"/>
    <property type="match status" value="1"/>
</dbReference>
<dbReference type="EMBL" id="JANTQA010000076">
    <property type="protein sequence ID" value="KAJ3423741.1"/>
    <property type="molecule type" value="Genomic_DNA"/>
</dbReference>
<feature type="compositionally biased region" description="Acidic residues" evidence="1">
    <location>
        <begin position="295"/>
        <end position="306"/>
    </location>
</feature>
<gene>
    <name evidence="3" type="ORF">M0812_30275</name>
</gene>
<evidence type="ECO:0000256" key="1">
    <source>
        <dbReference type="SAM" id="MobiDB-lite"/>
    </source>
</evidence>
<dbReference type="GO" id="GO:0006120">
    <property type="term" value="P:mitochondrial electron transport, NADH to ubiquinone"/>
    <property type="evidence" value="ECO:0007669"/>
    <property type="project" value="TreeGrafter"/>
</dbReference>
<sequence length="371" mass="43353">MSFIIIEGNISAGKTTLCRELGKLLDYEVFYEPTAKNPYLELYYADPKKWGLPMQLYLLRQRFMTYLHCLQKLESGKIKGVILDRSIYSDWVFAKKNFDDKNIDEEGYKLYSSIRKEMLNIVPYPQICLYLSVKPEICYDRIHKLRGRKCESSIPLEYLSGLNECYELLNTELGESTTHVARINWNNFGYASEVLNQIIFQICPNLKKEAKSSKKFDNIFLFDPEELSNYWEKVCKKLGNAFNFPGYSEYQKMISNNDKLRQVMRLTQKENLSSYLVTDQEEDLLKESSTIPSSEIEETSDNETEENSFKTTIETRLNSNWNKFENSTQTLNQPIKRQSETTLLKINNQITQNTSVKKARKIPLSQNNGLF</sequence>
<dbReference type="Proteomes" id="UP001146793">
    <property type="component" value="Unassembled WGS sequence"/>
</dbReference>
<keyword evidence="3" id="KW-0418">Kinase</keyword>
<keyword evidence="3" id="KW-0808">Transferase</keyword>
<dbReference type="AlphaFoldDB" id="A0AAV7Y407"/>
<organism evidence="3 4">
    <name type="scientific">Anaeramoeba flamelloides</name>
    <dbReference type="NCBI Taxonomy" id="1746091"/>
    <lineage>
        <taxon>Eukaryota</taxon>
        <taxon>Metamonada</taxon>
        <taxon>Anaeramoebidae</taxon>
        <taxon>Anaeramoeba</taxon>
    </lineage>
</organism>
<dbReference type="GO" id="GO:0005739">
    <property type="term" value="C:mitochondrion"/>
    <property type="evidence" value="ECO:0007669"/>
    <property type="project" value="GOC"/>
</dbReference>
<name>A0AAV7Y407_9EUKA</name>
<dbReference type="InterPro" id="IPR031314">
    <property type="entry name" value="DNK_dom"/>
</dbReference>
<feature type="domain" description="Deoxynucleoside kinase" evidence="2">
    <location>
        <begin position="4"/>
        <end position="201"/>
    </location>
</feature>
<comment type="caution">
    <text evidence="3">The sequence shown here is derived from an EMBL/GenBank/DDBJ whole genome shotgun (WGS) entry which is preliminary data.</text>
</comment>